<protein>
    <submittedName>
        <fullName evidence="2">Uncharacterized protein</fullName>
    </submittedName>
</protein>
<feature type="region of interest" description="Disordered" evidence="1">
    <location>
        <begin position="287"/>
        <end position="320"/>
    </location>
</feature>
<evidence type="ECO:0000313" key="3">
    <source>
        <dbReference type="Proteomes" id="UP000708148"/>
    </source>
</evidence>
<evidence type="ECO:0000313" key="2">
    <source>
        <dbReference type="EMBL" id="CAD7703027.1"/>
    </source>
</evidence>
<feature type="compositionally biased region" description="Acidic residues" evidence="1">
    <location>
        <begin position="289"/>
        <end position="320"/>
    </location>
</feature>
<evidence type="ECO:0000256" key="1">
    <source>
        <dbReference type="SAM" id="MobiDB-lite"/>
    </source>
</evidence>
<gene>
    <name evidence="2" type="ORF">OSTQU699_LOCUS8384</name>
</gene>
<feature type="compositionally biased region" description="Polar residues" evidence="1">
    <location>
        <begin position="115"/>
        <end position="139"/>
    </location>
</feature>
<feature type="compositionally biased region" description="Polar residues" evidence="1">
    <location>
        <begin position="172"/>
        <end position="207"/>
    </location>
</feature>
<dbReference type="AlphaFoldDB" id="A0A8S1JA40"/>
<feature type="compositionally biased region" description="Acidic residues" evidence="1">
    <location>
        <begin position="224"/>
        <end position="253"/>
    </location>
</feature>
<feature type="compositionally biased region" description="Basic and acidic residues" evidence="1">
    <location>
        <begin position="156"/>
        <end position="168"/>
    </location>
</feature>
<organism evidence="2 3">
    <name type="scientific">Ostreobium quekettii</name>
    <dbReference type="NCBI Taxonomy" id="121088"/>
    <lineage>
        <taxon>Eukaryota</taxon>
        <taxon>Viridiplantae</taxon>
        <taxon>Chlorophyta</taxon>
        <taxon>core chlorophytes</taxon>
        <taxon>Ulvophyceae</taxon>
        <taxon>TCBD clade</taxon>
        <taxon>Bryopsidales</taxon>
        <taxon>Ostreobineae</taxon>
        <taxon>Ostreobiaceae</taxon>
        <taxon>Ostreobium</taxon>
    </lineage>
</organism>
<feature type="compositionally biased region" description="Polar residues" evidence="1">
    <location>
        <begin position="146"/>
        <end position="155"/>
    </location>
</feature>
<name>A0A8S1JA40_9CHLO</name>
<proteinExistence type="predicted"/>
<feature type="compositionally biased region" description="Polar residues" evidence="1">
    <location>
        <begin position="20"/>
        <end position="31"/>
    </location>
</feature>
<comment type="caution">
    <text evidence="2">The sequence shown here is derived from an EMBL/GenBank/DDBJ whole genome shotgun (WGS) entry which is preliminary data.</text>
</comment>
<keyword evidence="3" id="KW-1185">Reference proteome</keyword>
<dbReference type="Proteomes" id="UP000708148">
    <property type="component" value="Unassembled WGS sequence"/>
</dbReference>
<reference evidence="2" key="1">
    <citation type="submission" date="2020-12" db="EMBL/GenBank/DDBJ databases">
        <authorList>
            <person name="Iha C."/>
        </authorList>
    </citation>
    <scope>NUCLEOTIDE SEQUENCE</scope>
</reference>
<feature type="compositionally biased region" description="Basic residues" evidence="1">
    <location>
        <begin position="62"/>
        <end position="74"/>
    </location>
</feature>
<sequence>MRGALAPTHQASWRPRSVVKSATTPGHSRPSTRGVRVAAISSDDGPSTSGSDKAASKDRVLRRPKVRRQRRRSTKGQPSNRPQQKGGDSAPVRRNTEERSSVVSASPHTGRDLKQGSSAQSRLSASAENARTSLAQWRATSEKPTLKNGDSQEQDQQGRHAKIERSRGGDTTMRSSGNRDVVRSQQQSSGSASDVGNDQDNTWTSPGVNVGADFMKGFDIPLGDLEEGDGDGTEGGVEGDEELEEDDLFEESEEARARIVEMGGFDMGEIFGIPDFSPDKLEKIVALEKDDDDDDDDEDDELDGEEEIDDEGEEEEEMAFEIEGDLSDAEAKRFLKRAATIDANELLQGKELFRDPKFDYDKEQTKEGGFEYDIEREMVELIEQVFKRPGKKVSVRLFVHCLACFAMPHHPRH</sequence>
<feature type="region of interest" description="Disordered" evidence="1">
    <location>
        <begin position="1"/>
        <end position="261"/>
    </location>
</feature>
<accession>A0A8S1JA40</accession>
<feature type="compositionally biased region" description="Low complexity" evidence="1">
    <location>
        <begin position="41"/>
        <end position="52"/>
    </location>
</feature>
<dbReference type="EMBL" id="CAJHUC010002038">
    <property type="protein sequence ID" value="CAD7703027.1"/>
    <property type="molecule type" value="Genomic_DNA"/>
</dbReference>